<dbReference type="PANTHER" id="PTHR43630:SF1">
    <property type="entry name" value="POLY-BETA-1,6-N-ACETYL-D-GLUCOSAMINE SYNTHASE"/>
    <property type="match status" value="1"/>
</dbReference>
<dbReference type="InterPro" id="IPR017542">
    <property type="entry name" value="XrtG-assoc_glycosyltfrase"/>
</dbReference>
<reference evidence="5 6" key="1">
    <citation type="submission" date="2019-08" db="EMBL/GenBank/DDBJ databases">
        <authorList>
            <person name="Chang H.C."/>
            <person name="Mun S.Y."/>
        </authorList>
    </citation>
    <scope>NUCLEOTIDE SEQUENCE [LARGE SCALE GENOMIC DNA]</scope>
    <source>
        <strain evidence="5 6">SK</strain>
    </source>
</reference>
<name>A0A7H1MKV8_9LACO</name>
<evidence type="ECO:0000313" key="5">
    <source>
        <dbReference type="EMBL" id="QNT64094.1"/>
    </source>
</evidence>
<gene>
    <name evidence="5" type="ORF">FY536_01845</name>
</gene>
<evidence type="ECO:0000313" key="6">
    <source>
        <dbReference type="Proteomes" id="UP000516446"/>
    </source>
</evidence>
<dbReference type="GO" id="GO:0016757">
    <property type="term" value="F:glycosyltransferase activity"/>
    <property type="evidence" value="ECO:0007669"/>
    <property type="project" value="UniProtKB-KW"/>
</dbReference>
<dbReference type="InterPro" id="IPR029044">
    <property type="entry name" value="Nucleotide-diphossugar_trans"/>
</dbReference>
<protein>
    <submittedName>
        <fullName evidence="5">Putative glycosyltransferase, exosortase G system-associated</fullName>
    </submittedName>
</protein>
<dbReference type="Pfam" id="PF00535">
    <property type="entry name" value="Glycos_transf_2"/>
    <property type="match status" value="1"/>
</dbReference>
<dbReference type="Gene3D" id="3.90.550.10">
    <property type="entry name" value="Spore Coat Polysaccharide Biosynthesis Protein SpsA, Chain A"/>
    <property type="match status" value="1"/>
</dbReference>
<keyword evidence="2" id="KW-0328">Glycosyltransferase</keyword>
<evidence type="ECO:0000259" key="4">
    <source>
        <dbReference type="Pfam" id="PF00535"/>
    </source>
</evidence>
<evidence type="ECO:0000256" key="3">
    <source>
        <dbReference type="ARBA" id="ARBA00022679"/>
    </source>
</evidence>
<dbReference type="RefSeq" id="WP_013989263.1">
    <property type="nucleotide sequence ID" value="NZ_CP026847.1"/>
</dbReference>
<evidence type="ECO:0000256" key="1">
    <source>
        <dbReference type="ARBA" id="ARBA00006739"/>
    </source>
</evidence>
<dbReference type="SUPFAM" id="SSF53448">
    <property type="entry name" value="Nucleotide-diphospho-sugar transferases"/>
    <property type="match status" value="1"/>
</dbReference>
<proteinExistence type="inferred from homology"/>
<comment type="similarity">
    <text evidence="1">Belongs to the glycosyltransferase 2 family.</text>
</comment>
<dbReference type="InterPro" id="IPR001173">
    <property type="entry name" value="Glyco_trans_2-like"/>
</dbReference>
<organism evidence="5 6">
    <name type="scientific">Weissella koreensis</name>
    <dbReference type="NCBI Taxonomy" id="165096"/>
    <lineage>
        <taxon>Bacteria</taxon>
        <taxon>Bacillati</taxon>
        <taxon>Bacillota</taxon>
        <taxon>Bacilli</taxon>
        <taxon>Lactobacillales</taxon>
        <taxon>Lactobacillaceae</taxon>
        <taxon>Weissella</taxon>
    </lineage>
</organism>
<accession>A0A7H1MKV8</accession>
<dbReference type="OMA" id="FYVEPIS"/>
<feature type="domain" description="Glycosyltransferase 2-like" evidence="4">
    <location>
        <begin position="69"/>
        <end position="241"/>
    </location>
</feature>
<dbReference type="EMBL" id="CP043431">
    <property type="protein sequence ID" value="QNT64094.1"/>
    <property type="molecule type" value="Genomic_DNA"/>
</dbReference>
<keyword evidence="6" id="KW-1185">Reference proteome</keyword>
<evidence type="ECO:0000256" key="2">
    <source>
        <dbReference type="ARBA" id="ARBA00022676"/>
    </source>
</evidence>
<dbReference type="NCBIfam" id="TIGR03111">
    <property type="entry name" value="glyc2_xrt_Gpos1"/>
    <property type="match status" value="1"/>
</dbReference>
<dbReference type="CDD" id="cd06423">
    <property type="entry name" value="CESA_like"/>
    <property type="match status" value="1"/>
</dbReference>
<keyword evidence="3 5" id="KW-0808">Transferase</keyword>
<sequence>MAGLLNSVASQYLFVGIWLLIPIIIEVVPTLYVYIRLSLGIFWNWIINLINKNKTINNNNDFYLPEIDVVIPVYNSADTLEACILSVINSTYPIDKIKITLVNNKSTDDSFKKFQEIQSKYNHAMISWLDAAQGKSKALNMAMYNTHNKYFIHVDSDGQLEENALLNMVKQFERDIDTVALTGIILTQKELIKQQKSKFIKIMDLLEYHEYSSAFLVARNSEALSNNMFTMSGAFSGFRRSELSSTFMFSSETVGEDTHMTFQMRDKGQVRLAKDAIFYVEPIDSFDTLYRQRQRWQMGEMQVIHMFEKTGDISIWKFFTNFMVRKLMLDHTFVFPRLIWFFAPAVLVAKNFSGKTLIVIYLSMYFLYVFISGLFFLLAQIYLHKFQKEYKFFVRSGVVLLLMPIYKFILSWVLLAALLNGTNHMQWRVRSIIDELSTTGNLLKNDAKRFAHMLKDMKNNLKN</sequence>
<dbReference type="AlphaFoldDB" id="A0A7H1MKV8"/>
<dbReference type="Proteomes" id="UP000516446">
    <property type="component" value="Chromosome"/>
</dbReference>
<dbReference type="PANTHER" id="PTHR43630">
    <property type="entry name" value="POLY-BETA-1,6-N-ACETYL-D-GLUCOSAMINE SYNTHASE"/>
    <property type="match status" value="1"/>
</dbReference>